<name>A0A1X1YIZ0_9MYCO</name>
<reference evidence="1 2" key="1">
    <citation type="submission" date="2016-01" db="EMBL/GenBank/DDBJ databases">
        <title>The new phylogeny of the genus Mycobacterium.</title>
        <authorList>
            <person name="Tarcisio F."/>
            <person name="Conor M."/>
            <person name="Antonella G."/>
            <person name="Elisabetta G."/>
            <person name="Giulia F.S."/>
            <person name="Sara T."/>
            <person name="Anna F."/>
            <person name="Clotilde B."/>
            <person name="Roberto B."/>
            <person name="Veronica D.S."/>
            <person name="Fabio R."/>
            <person name="Monica P."/>
            <person name="Olivier J."/>
            <person name="Enrico T."/>
            <person name="Nicola S."/>
        </authorList>
    </citation>
    <scope>NUCLEOTIDE SEQUENCE [LARGE SCALE GENOMIC DNA]</scope>
    <source>
        <strain evidence="1 2">DSM 45166</strain>
    </source>
</reference>
<evidence type="ECO:0000313" key="1">
    <source>
        <dbReference type="EMBL" id="ORW11076.1"/>
    </source>
</evidence>
<dbReference type="OrthoDB" id="4732709at2"/>
<dbReference type="AlphaFoldDB" id="A0A1X1YIZ0"/>
<organism evidence="1 2">
    <name type="scientific">Mycobacterium kyorinense</name>
    <dbReference type="NCBI Taxonomy" id="487514"/>
    <lineage>
        <taxon>Bacteria</taxon>
        <taxon>Bacillati</taxon>
        <taxon>Actinomycetota</taxon>
        <taxon>Actinomycetes</taxon>
        <taxon>Mycobacteriales</taxon>
        <taxon>Mycobacteriaceae</taxon>
        <taxon>Mycobacterium</taxon>
    </lineage>
</organism>
<evidence type="ECO:0000313" key="2">
    <source>
        <dbReference type="Proteomes" id="UP000193487"/>
    </source>
</evidence>
<dbReference type="Proteomes" id="UP000193487">
    <property type="component" value="Unassembled WGS sequence"/>
</dbReference>
<dbReference type="EMBL" id="LQPE01000010">
    <property type="protein sequence ID" value="ORW11076.1"/>
    <property type="molecule type" value="Genomic_DNA"/>
</dbReference>
<proteinExistence type="predicted"/>
<accession>A0A1X1YIZ0</accession>
<gene>
    <name evidence="1" type="ORF">AWC14_19360</name>
</gene>
<sequence length="104" mass="11350">MNDTGDFSGDYSEIADAQLNALEAGPDPGLYNAVLDACELILRFPGQAHALSSAIRTDAGIRLRLPVTGYPPYKVFWSTAGPRLEATFPHPSRFQGLTTSRLRR</sequence>
<dbReference type="RefSeq" id="WP_085240932.1">
    <property type="nucleotide sequence ID" value="NZ_LQPE01000010.1"/>
</dbReference>
<protein>
    <submittedName>
        <fullName evidence="1">Uncharacterized protein</fullName>
    </submittedName>
</protein>
<keyword evidence="2" id="KW-1185">Reference proteome</keyword>
<comment type="caution">
    <text evidence="1">The sequence shown here is derived from an EMBL/GenBank/DDBJ whole genome shotgun (WGS) entry which is preliminary data.</text>
</comment>